<dbReference type="OrthoDB" id="8911120at2"/>
<evidence type="ECO:0000256" key="1">
    <source>
        <dbReference type="SAM" id="SignalP"/>
    </source>
</evidence>
<accession>A0A4R3UI80</accession>
<feature type="signal peptide" evidence="1">
    <location>
        <begin position="1"/>
        <end position="19"/>
    </location>
</feature>
<evidence type="ECO:0008006" key="4">
    <source>
        <dbReference type="Google" id="ProtNLM"/>
    </source>
</evidence>
<organism evidence="2 3">
    <name type="scientific">Roseateles saccharophilus</name>
    <name type="common">Pseudomonas saccharophila</name>
    <dbReference type="NCBI Taxonomy" id="304"/>
    <lineage>
        <taxon>Bacteria</taxon>
        <taxon>Pseudomonadati</taxon>
        <taxon>Pseudomonadota</taxon>
        <taxon>Betaproteobacteria</taxon>
        <taxon>Burkholderiales</taxon>
        <taxon>Sphaerotilaceae</taxon>
        <taxon>Roseateles</taxon>
    </lineage>
</organism>
<keyword evidence="3" id="KW-1185">Reference proteome</keyword>
<dbReference type="AlphaFoldDB" id="A0A4R3UI80"/>
<evidence type="ECO:0000313" key="3">
    <source>
        <dbReference type="Proteomes" id="UP000295110"/>
    </source>
</evidence>
<reference evidence="2 3" key="1">
    <citation type="submission" date="2019-03" db="EMBL/GenBank/DDBJ databases">
        <title>Genomic Encyclopedia of Type Strains, Phase IV (KMG-IV): sequencing the most valuable type-strain genomes for metagenomic binning, comparative biology and taxonomic classification.</title>
        <authorList>
            <person name="Goeker M."/>
        </authorList>
    </citation>
    <scope>NUCLEOTIDE SEQUENCE [LARGE SCALE GENOMIC DNA]</scope>
    <source>
        <strain evidence="2 3">DSM 654</strain>
    </source>
</reference>
<dbReference type="Proteomes" id="UP000295110">
    <property type="component" value="Unassembled WGS sequence"/>
</dbReference>
<proteinExistence type="predicted"/>
<feature type="chain" id="PRO_5020474036" description="Flp pilus assembly protein CpaB" evidence="1">
    <location>
        <begin position="20"/>
        <end position="81"/>
    </location>
</feature>
<sequence length="81" mass="8217">MNTAATTFIVAIASVAAAAAIGVGLANHKAAPASQVVKLERVVVVGKRAEASTVAQLPRVVIEGRRDTTTLAAAQAPVWIV</sequence>
<evidence type="ECO:0000313" key="2">
    <source>
        <dbReference type="EMBL" id="TCU88305.1"/>
    </source>
</evidence>
<dbReference type="RefSeq" id="WP_132576119.1">
    <property type="nucleotide sequence ID" value="NZ_CBCSGL010000074.1"/>
</dbReference>
<keyword evidence="1" id="KW-0732">Signal</keyword>
<protein>
    <recommendedName>
        <fullName evidence="4">Flp pilus assembly protein CpaB</fullName>
    </recommendedName>
</protein>
<gene>
    <name evidence="2" type="ORF">EV671_104124</name>
</gene>
<dbReference type="EMBL" id="SMBU01000041">
    <property type="protein sequence ID" value="TCU88305.1"/>
    <property type="molecule type" value="Genomic_DNA"/>
</dbReference>
<comment type="caution">
    <text evidence="2">The sequence shown here is derived from an EMBL/GenBank/DDBJ whole genome shotgun (WGS) entry which is preliminary data.</text>
</comment>
<name>A0A4R3UI80_ROSSA</name>